<evidence type="ECO:0000256" key="1">
    <source>
        <dbReference type="SAM" id="MobiDB-lite"/>
    </source>
</evidence>
<evidence type="ECO:0000313" key="2">
    <source>
        <dbReference type="EMBL" id="RKH67091.1"/>
    </source>
</evidence>
<proteinExistence type="predicted"/>
<keyword evidence="3" id="KW-1185">Reference proteome</keyword>
<protein>
    <submittedName>
        <fullName evidence="2">Uncharacterized protein</fullName>
    </submittedName>
</protein>
<name>A0A3A8QHD7_9BACT</name>
<accession>A0A3A8QHD7</accession>
<dbReference type="EMBL" id="RAWK01000075">
    <property type="protein sequence ID" value="RKH67091.1"/>
    <property type="molecule type" value="Genomic_DNA"/>
</dbReference>
<feature type="region of interest" description="Disordered" evidence="1">
    <location>
        <begin position="1"/>
        <end position="28"/>
    </location>
</feature>
<evidence type="ECO:0000313" key="3">
    <source>
        <dbReference type="Proteomes" id="UP000267003"/>
    </source>
</evidence>
<comment type="caution">
    <text evidence="2">The sequence shown here is derived from an EMBL/GenBank/DDBJ whole genome shotgun (WGS) entry which is preliminary data.</text>
</comment>
<dbReference type="AlphaFoldDB" id="A0A3A8QHD7"/>
<sequence>MGSVQRIRVRSESQGAIKDAGQKSPLPPVPGVQLVLAAEVLSASASGEVRFLFTLESAALLIQPGTPPQAVEKLHAQLEPLPGLKGEGRVSADGRAQGFTLKPPTGMDATLRQQLQQVTATLSGLGRILPTEAVGLGARWSPPLPGKGPLSGARTTLELKKREATGFGLRLELDSTSKPQPAPENLRTKKGGESLTTYVRGQGGCTFSLDRLWPTRFELEVETRLALRAEDKAAPRRMDSFATLQMRLRELSFSPPQAQASSRATRR</sequence>
<gene>
    <name evidence="2" type="ORF">D7W81_14410</name>
</gene>
<dbReference type="Proteomes" id="UP000267003">
    <property type="component" value="Unassembled WGS sequence"/>
</dbReference>
<organism evidence="2 3">
    <name type="scientific">Corallococcus aberystwythensis</name>
    <dbReference type="NCBI Taxonomy" id="2316722"/>
    <lineage>
        <taxon>Bacteria</taxon>
        <taxon>Pseudomonadati</taxon>
        <taxon>Myxococcota</taxon>
        <taxon>Myxococcia</taxon>
        <taxon>Myxococcales</taxon>
        <taxon>Cystobacterineae</taxon>
        <taxon>Myxococcaceae</taxon>
        <taxon>Corallococcus</taxon>
    </lineage>
</organism>
<reference evidence="3" key="1">
    <citation type="submission" date="2018-09" db="EMBL/GenBank/DDBJ databases">
        <authorList>
            <person name="Livingstone P.G."/>
            <person name="Whitworth D.E."/>
        </authorList>
    </citation>
    <scope>NUCLEOTIDE SEQUENCE [LARGE SCALE GENOMIC DNA]</scope>
    <source>
        <strain evidence="3">AB050A</strain>
    </source>
</reference>